<dbReference type="Pfam" id="PF00067">
    <property type="entry name" value="p450"/>
    <property type="match status" value="1"/>
</dbReference>
<dbReference type="AlphaFoldDB" id="A0A0V0Q855"/>
<dbReference type="GO" id="GO:0005506">
    <property type="term" value="F:iron ion binding"/>
    <property type="evidence" value="ECO:0007669"/>
    <property type="project" value="InterPro"/>
</dbReference>
<dbReference type="Proteomes" id="UP000054937">
    <property type="component" value="Unassembled WGS sequence"/>
</dbReference>
<reference evidence="1 2" key="1">
    <citation type="journal article" date="2015" name="Sci. Rep.">
        <title>Genome of the facultative scuticociliatosis pathogen Pseudocohnilembus persalinus provides insight into its virulence through horizontal gene transfer.</title>
        <authorList>
            <person name="Xiong J."/>
            <person name="Wang G."/>
            <person name="Cheng J."/>
            <person name="Tian M."/>
            <person name="Pan X."/>
            <person name="Warren A."/>
            <person name="Jiang C."/>
            <person name="Yuan D."/>
            <person name="Miao W."/>
        </authorList>
    </citation>
    <scope>NUCLEOTIDE SEQUENCE [LARGE SCALE GENOMIC DNA]</scope>
    <source>
        <strain evidence="1">36N120E</strain>
    </source>
</reference>
<dbReference type="GO" id="GO:0004497">
    <property type="term" value="F:monooxygenase activity"/>
    <property type="evidence" value="ECO:0007669"/>
    <property type="project" value="InterPro"/>
</dbReference>
<name>A0A0V0Q855_PSEPJ</name>
<organism evidence="1 2">
    <name type="scientific">Pseudocohnilembus persalinus</name>
    <name type="common">Ciliate</name>
    <dbReference type="NCBI Taxonomy" id="266149"/>
    <lineage>
        <taxon>Eukaryota</taxon>
        <taxon>Sar</taxon>
        <taxon>Alveolata</taxon>
        <taxon>Ciliophora</taxon>
        <taxon>Intramacronucleata</taxon>
        <taxon>Oligohymenophorea</taxon>
        <taxon>Scuticociliatia</taxon>
        <taxon>Philasterida</taxon>
        <taxon>Pseudocohnilembidae</taxon>
        <taxon>Pseudocohnilembus</taxon>
    </lineage>
</organism>
<gene>
    <name evidence="1" type="ORF">PPERSA_05575</name>
</gene>
<proteinExistence type="predicted"/>
<dbReference type="OrthoDB" id="2789670at2759"/>
<dbReference type="Gene3D" id="1.10.630.10">
    <property type="entry name" value="Cytochrome P450"/>
    <property type="match status" value="1"/>
</dbReference>
<comment type="caution">
    <text evidence="1">The sequence shown here is derived from an EMBL/GenBank/DDBJ whole genome shotgun (WGS) entry which is preliminary data.</text>
</comment>
<keyword evidence="2" id="KW-1185">Reference proteome</keyword>
<dbReference type="GO" id="GO:0016705">
    <property type="term" value="F:oxidoreductase activity, acting on paired donors, with incorporation or reduction of molecular oxygen"/>
    <property type="evidence" value="ECO:0007669"/>
    <property type="project" value="InterPro"/>
</dbReference>
<dbReference type="GO" id="GO:0020037">
    <property type="term" value="F:heme binding"/>
    <property type="evidence" value="ECO:0007669"/>
    <property type="project" value="InterPro"/>
</dbReference>
<dbReference type="InterPro" id="IPR036396">
    <property type="entry name" value="Cyt_P450_sf"/>
</dbReference>
<protein>
    <submittedName>
        <fullName evidence="1">Cytochrome P450</fullName>
    </submittedName>
</protein>
<evidence type="ECO:0000313" key="1">
    <source>
        <dbReference type="EMBL" id="KRW98231.1"/>
    </source>
</evidence>
<dbReference type="SUPFAM" id="SSF48264">
    <property type="entry name" value="Cytochrome P450"/>
    <property type="match status" value="1"/>
</dbReference>
<dbReference type="InterPro" id="IPR001128">
    <property type="entry name" value="Cyt_P450"/>
</dbReference>
<accession>A0A0V0Q855</accession>
<sequence length="144" mass="16877">MANDTVLSNQLTMFFSEDFCNDTVGEKEIPLRNFRFEQLSLNDINQLDQLHLFIKEVLRIYPVVALLPNRVAQSKVQIGEYQISKGVFANYFTQLVNEQIQSDTKFSEINYKKWQQEDQTGKQTLNQVKSFTFSSEIALERIWL</sequence>
<evidence type="ECO:0000313" key="2">
    <source>
        <dbReference type="Proteomes" id="UP000054937"/>
    </source>
</evidence>
<dbReference type="EMBL" id="LDAU01000260">
    <property type="protein sequence ID" value="KRW98231.1"/>
    <property type="molecule type" value="Genomic_DNA"/>
</dbReference>
<dbReference type="InParanoid" id="A0A0V0Q855"/>